<dbReference type="Pfam" id="PF23878">
    <property type="entry name" value="TPR_ELP1"/>
    <property type="match status" value="1"/>
</dbReference>
<evidence type="ECO:0000256" key="2">
    <source>
        <dbReference type="ARBA" id="ARBA00006086"/>
    </source>
</evidence>
<reference evidence="12" key="1">
    <citation type="journal article" date="2020" name="Stud. Mycol.">
        <title>101 Dothideomycetes genomes: a test case for predicting lifestyles and emergence of pathogens.</title>
        <authorList>
            <person name="Haridas S."/>
            <person name="Albert R."/>
            <person name="Binder M."/>
            <person name="Bloem J."/>
            <person name="Labutti K."/>
            <person name="Salamov A."/>
            <person name="Andreopoulos B."/>
            <person name="Baker S."/>
            <person name="Barry K."/>
            <person name="Bills G."/>
            <person name="Bluhm B."/>
            <person name="Cannon C."/>
            <person name="Castanera R."/>
            <person name="Culley D."/>
            <person name="Daum C."/>
            <person name="Ezra D."/>
            <person name="Gonzalez J."/>
            <person name="Henrissat B."/>
            <person name="Kuo A."/>
            <person name="Liang C."/>
            <person name="Lipzen A."/>
            <person name="Lutzoni F."/>
            <person name="Magnuson J."/>
            <person name="Mondo S."/>
            <person name="Nolan M."/>
            <person name="Ohm R."/>
            <person name="Pangilinan J."/>
            <person name="Park H.-J."/>
            <person name="Ramirez L."/>
            <person name="Alfaro M."/>
            <person name="Sun H."/>
            <person name="Tritt A."/>
            <person name="Yoshinaga Y."/>
            <person name="Zwiers L.-H."/>
            <person name="Turgeon B."/>
            <person name="Goodwin S."/>
            <person name="Spatafora J."/>
            <person name="Crous P."/>
            <person name="Grigoriev I."/>
        </authorList>
    </citation>
    <scope>NUCLEOTIDE SEQUENCE</scope>
    <source>
        <strain evidence="12">CBS 101060</strain>
    </source>
</reference>
<keyword evidence="13" id="KW-1185">Reference proteome</keyword>
<comment type="function">
    <text evidence="5">Component of the elongator complex which is required for multiple tRNA modifications, including mcm5U (5-methoxycarbonylmethyl uridine), mcm5s2U (5-methoxycarbonylmethyl-2-thiouridine), and ncm5U (5-carbamoylmethyl uridine). The elongator complex catalyzes formation of carboxymethyluridine in the wobble base at position 34 in tRNAs.</text>
</comment>
<gene>
    <name evidence="12" type="ORF">M501DRAFT_1001567</name>
</gene>
<evidence type="ECO:0000313" key="13">
    <source>
        <dbReference type="Proteomes" id="UP000799429"/>
    </source>
</evidence>
<comment type="similarity">
    <text evidence="2 5">Belongs to the ELP1/IKA1 family.</text>
</comment>
<dbReference type="GO" id="GO:0005634">
    <property type="term" value="C:nucleus"/>
    <property type="evidence" value="ECO:0007669"/>
    <property type="project" value="UniProtKB-SubCell"/>
</dbReference>
<comment type="subcellular location">
    <subcellularLocation>
        <location evidence="5">Cytoplasm</location>
    </subcellularLocation>
    <subcellularLocation>
        <location evidence="5">Nucleus</location>
    </subcellularLocation>
</comment>
<evidence type="ECO:0000259" key="11">
    <source>
        <dbReference type="Pfam" id="PF23936"/>
    </source>
</evidence>
<dbReference type="PIRSF" id="PIRSF017233">
    <property type="entry name" value="IKAP"/>
    <property type="match status" value="1"/>
</dbReference>
<proteinExistence type="inferred from homology"/>
<feature type="compositionally biased region" description="Polar residues" evidence="6">
    <location>
        <begin position="1153"/>
        <end position="1164"/>
    </location>
</feature>
<feature type="domain" description="ELP1 N-terminal second beta-propeller" evidence="8">
    <location>
        <begin position="403"/>
        <end position="665"/>
    </location>
</feature>
<dbReference type="GO" id="GO:0002926">
    <property type="term" value="P:tRNA wobble base 5-methoxycarbonylmethyl-2-thiouridinylation"/>
    <property type="evidence" value="ECO:0007669"/>
    <property type="project" value="TreeGrafter"/>
</dbReference>
<accession>A0A9P4SDI2</accession>
<evidence type="ECO:0000256" key="5">
    <source>
        <dbReference type="PIRNR" id="PIRNR017233"/>
    </source>
</evidence>
<evidence type="ECO:0000256" key="3">
    <source>
        <dbReference type="ARBA" id="ARBA00022490"/>
    </source>
</evidence>
<dbReference type="Pfam" id="PF23925">
    <property type="entry name" value="A-sol_ELP1"/>
    <property type="match status" value="1"/>
</dbReference>
<sequence length="1302" mass="145278">MRNLKNIRRRVINLAKFDLPLTATTWNTSSDSLICAFGPSETEAVIELRRLDGESKNADDLSLLSSWDAPSPHPDLAVDKIVSLHYFPDTSSCCLVLAGGDIVVVRESPLPGEDLIEIVGSVDAGISAAAWSPDEELLAITTRVDTLLYMTRDFDNVTNVTFTAEDVKASNHVSVGWGKSETQFKGKRAKALKDPTMPERVDEGVLSHQDQGNVTIKWRGDGAYVAVNTIEQKTRRMIRVYSREGVLDSVSEPVDYLEGPLSWRPAGNIIAGIQRLNNRIDVVFFERNGLRHGQFTLRMSAEEVQKLKGPIDLEWNSDSSVIAVSFEDKVQLWTMGNYHYYLKQEIRTLTKSSTATPARALWHSEKPLHLAVQASESVQVLQYAFTVARGPLLPPYDFGSVAVIDGTSLKLTPLRLANVPPPMARHEVRLEESAVDVSINASGTLIAVLHDTALSVLRYDPSLKPLEDPTIQGIYPLPLCSECISRQICFRSENEIFILSAKKASGLDVIHQFNMEPLTFGDLRHDLEEIINIHPSVDYQSLCLQGGNGTCLELRNTQTISDTQEHLSGLNVTVNPTGPWVELAHIGKESIIFNLSSNGQLCANDRLLVRNCTSFLVTSAHLIFTTTQHLLKFVHLDTEHNLEIPPDEPETDERCRSIERGARLITATPTSYSVVLQMPRGNLETIYPRALVLTGIRKSINAKEYKTAFFACRNQRVDMNILHDHAPEQFMNNIPLFLDQIKKVEHVDLFLSQLREEDVSQSMYKETIKTNELKRAINGNNNISTTQNNSKVNRICDGFLNALQSKKARNPQNIITANVCKSPPALEAGLTVVAKLREAGDESVERAAEHICFLADVNQLYDHALGLYDLDLALLIAQQSQKDPREYLPYLQSLQEMTPLRRRFTIDDHLGRHSKALTHLKEADDFEELKAYTEKHELHSTALDLYKYEQDRFNAIMKLYADFLNPRNRFKEAGIAYEYLSDHTSASAAYFSANMWRESLSSATLIPLPEAELSSLALSLADDAAESKNYFDAATIHLDYLHNVSTAIHLFCKCFHYAEAMRICGLHRRPDLLSAIDTGLVEGSATMSELLADCKSQLAAQVPRLRELRLKKETDPLAFFGGEEGVMGDIPDNVSIAPSALSTSGGTFLTRYTGKTTGTLGTNVSRKTSKNRRREERKRARGKKGSVYEEEYLVNSVGRLIERVNEVSEEVQRLVEGLLRRGMRERAEKVERSMVEVVDACKGCVGEVFEVERTGKLEGKEGQDEDETPLGADGVLFDALEQAKKVKAAPVVKQFARLSLVG</sequence>
<evidence type="ECO:0000259" key="7">
    <source>
        <dbReference type="Pfam" id="PF04762"/>
    </source>
</evidence>
<name>A0A9P4SDI2_9PEZI</name>
<feature type="region of interest" description="Disordered" evidence="6">
    <location>
        <begin position="1152"/>
        <end position="1182"/>
    </location>
</feature>
<comment type="pathway">
    <text evidence="1">tRNA modification; 5-methoxycarbonylmethyl-2-thiouridine-tRNA biosynthesis.</text>
</comment>
<dbReference type="Proteomes" id="UP000799429">
    <property type="component" value="Unassembled WGS sequence"/>
</dbReference>
<dbReference type="PANTHER" id="PTHR12747:SF0">
    <property type="entry name" value="ELONGATOR COMPLEX PROTEIN 1"/>
    <property type="match status" value="1"/>
</dbReference>
<comment type="caution">
    <text evidence="12">The sequence shown here is derived from an EMBL/GenBank/DDBJ whole genome shotgun (WGS) entry which is preliminary data.</text>
</comment>
<dbReference type="EMBL" id="MU006092">
    <property type="protein sequence ID" value="KAF2840587.1"/>
    <property type="molecule type" value="Genomic_DNA"/>
</dbReference>
<keyword evidence="3 5" id="KW-0963">Cytoplasm</keyword>
<dbReference type="GO" id="GO:0033588">
    <property type="term" value="C:elongator holoenzyme complex"/>
    <property type="evidence" value="ECO:0007669"/>
    <property type="project" value="InterPro"/>
</dbReference>
<dbReference type="PANTHER" id="PTHR12747">
    <property type="entry name" value="ELONGATOR COMPLEX PROTEIN 1"/>
    <property type="match status" value="1"/>
</dbReference>
<feature type="domain" description="ELP1 first N-terminal beta-propeller" evidence="7">
    <location>
        <begin position="1"/>
        <end position="365"/>
    </location>
</feature>
<keyword evidence="5" id="KW-0539">Nucleus</keyword>
<dbReference type="OrthoDB" id="40048at2759"/>
<dbReference type="InterPro" id="IPR056165">
    <property type="entry name" value="Beta-prop_ELP1_2nd"/>
</dbReference>
<feature type="domain" description="ELP1 TPR" evidence="9">
    <location>
        <begin position="902"/>
        <end position="1062"/>
    </location>
</feature>
<evidence type="ECO:0000259" key="10">
    <source>
        <dbReference type="Pfam" id="PF23925"/>
    </source>
</evidence>
<dbReference type="SUPFAM" id="SSF82171">
    <property type="entry name" value="DPP6 N-terminal domain-like"/>
    <property type="match status" value="1"/>
</dbReference>
<protein>
    <recommendedName>
        <fullName evidence="5">Elongator complex protein 1</fullName>
    </recommendedName>
</protein>
<keyword evidence="4" id="KW-0819">tRNA processing</keyword>
<evidence type="ECO:0000259" key="8">
    <source>
        <dbReference type="Pfam" id="PF23797"/>
    </source>
</evidence>
<dbReference type="GO" id="GO:0005829">
    <property type="term" value="C:cytosol"/>
    <property type="evidence" value="ECO:0007669"/>
    <property type="project" value="TreeGrafter"/>
</dbReference>
<feature type="domain" description="ELP1 three-helical bundle" evidence="11">
    <location>
        <begin position="1076"/>
        <end position="1240"/>
    </location>
</feature>
<evidence type="ECO:0000259" key="9">
    <source>
        <dbReference type="Pfam" id="PF23878"/>
    </source>
</evidence>
<evidence type="ECO:0000256" key="4">
    <source>
        <dbReference type="ARBA" id="ARBA00022694"/>
    </source>
</evidence>
<dbReference type="Pfam" id="PF04762">
    <property type="entry name" value="Beta-prop_ELP1_1st"/>
    <property type="match status" value="1"/>
</dbReference>
<feature type="domain" description="ELP1 alpha-solenoid" evidence="10">
    <location>
        <begin position="689"/>
        <end position="894"/>
    </location>
</feature>
<dbReference type="GO" id="GO:0000049">
    <property type="term" value="F:tRNA binding"/>
    <property type="evidence" value="ECO:0007669"/>
    <property type="project" value="TreeGrafter"/>
</dbReference>
<dbReference type="InterPro" id="IPR056169">
    <property type="entry name" value="HB_ELP1"/>
</dbReference>
<evidence type="ECO:0000256" key="1">
    <source>
        <dbReference type="ARBA" id="ARBA00005043"/>
    </source>
</evidence>
<organism evidence="12 13">
    <name type="scientific">Patellaria atrata CBS 101060</name>
    <dbReference type="NCBI Taxonomy" id="1346257"/>
    <lineage>
        <taxon>Eukaryota</taxon>
        <taxon>Fungi</taxon>
        <taxon>Dikarya</taxon>
        <taxon>Ascomycota</taxon>
        <taxon>Pezizomycotina</taxon>
        <taxon>Dothideomycetes</taxon>
        <taxon>Dothideomycetes incertae sedis</taxon>
        <taxon>Patellariales</taxon>
        <taxon>Patellariaceae</taxon>
        <taxon>Patellaria</taxon>
    </lineage>
</organism>
<dbReference type="Pfam" id="PF23936">
    <property type="entry name" value="HB_ELP1"/>
    <property type="match status" value="1"/>
</dbReference>
<dbReference type="Pfam" id="PF23797">
    <property type="entry name" value="Beta-prop_ELP1_2nd"/>
    <property type="match status" value="1"/>
</dbReference>
<dbReference type="InterPro" id="IPR056164">
    <property type="entry name" value="Beta-prop_ELP1_1st"/>
</dbReference>
<dbReference type="InterPro" id="IPR056166">
    <property type="entry name" value="TPR_ELP1"/>
</dbReference>
<evidence type="ECO:0000313" key="12">
    <source>
        <dbReference type="EMBL" id="KAF2840587.1"/>
    </source>
</evidence>
<dbReference type="InterPro" id="IPR006849">
    <property type="entry name" value="Elp1"/>
</dbReference>
<evidence type="ECO:0000256" key="6">
    <source>
        <dbReference type="SAM" id="MobiDB-lite"/>
    </source>
</evidence>
<dbReference type="InterPro" id="IPR056167">
    <property type="entry name" value="A-sol_ELP1"/>
</dbReference>